<dbReference type="Proteomes" id="UP000284152">
    <property type="component" value="Unassembled WGS sequence"/>
</dbReference>
<comment type="caution">
    <text evidence="2">The sequence shown here is derived from an EMBL/GenBank/DDBJ whole genome shotgun (WGS) entry which is preliminary data.</text>
</comment>
<reference evidence="4 5" key="1">
    <citation type="submission" date="2018-08" db="EMBL/GenBank/DDBJ databases">
        <title>A genome reference for cultivated species of the human gut microbiota.</title>
        <authorList>
            <person name="Zou Y."/>
            <person name="Xue W."/>
            <person name="Luo G."/>
        </authorList>
    </citation>
    <scope>NUCLEOTIDE SEQUENCE [LARGE SCALE GENOMIC DNA]</scope>
    <source>
        <strain evidence="3 4">AF36-1BH</strain>
        <strain evidence="2 5">AF42-21</strain>
    </source>
</reference>
<dbReference type="GeneID" id="92865876"/>
<proteinExistence type="predicted"/>
<feature type="transmembrane region" description="Helical" evidence="1">
    <location>
        <begin position="7"/>
        <end position="28"/>
    </location>
</feature>
<dbReference type="EMBL" id="QRPD01000012">
    <property type="protein sequence ID" value="RHL86037.1"/>
    <property type="molecule type" value="Genomic_DNA"/>
</dbReference>
<evidence type="ECO:0000313" key="3">
    <source>
        <dbReference type="EMBL" id="RHL86037.1"/>
    </source>
</evidence>
<dbReference type="Proteomes" id="UP000283325">
    <property type="component" value="Unassembled WGS sequence"/>
</dbReference>
<dbReference type="RefSeq" id="WP_005334717.1">
    <property type="nucleotide sequence ID" value="NZ_CABJBB010000012.1"/>
</dbReference>
<accession>A0A415H3A7</accession>
<evidence type="ECO:0000313" key="4">
    <source>
        <dbReference type="Proteomes" id="UP000283325"/>
    </source>
</evidence>
<protein>
    <submittedName>
        <fullName evidence="2">Uncharacterized protein</fullName>
    </submittedName>
</protein>
<evidence type="ECO:0000256" key="1">
    <source>
        <dbReference type="SAM" id="Phobius"/>
    </source>
</evidence>
<name>A0A415H3A7_9FIRM</name>
<keyword evidence="1" id="KW-0472">Membrane</keyword>
<gene>
    <name evidence="2" type="ORF">DW054_12580</name>
    <name evidence="3" type="ORF">DWZ98_12415</name>
</gene>
<evidence type="ECO:0000313" key="2">
    <source>
        <dbReference type="EMBL" id="RHK61223.1"/>
    </source>
</evidence>
<evidence type="ECO:0000313" key="5">
    <source>
        <dbReference type="Proteomes" id="UP000284152"/>
    </source>
</evidence>
<dbReference type="AlphaFoldDB" id="A0A415H3A7"/>
<keyword evidence="1" id="KW-1133">Transmembrane helix</keyword>
<dbReference type="EMBL" id="QRNS01000023">
    <property type="protein sequence ID" value="RHK61223.1"/>
    <property type="molecule type" value="Genomic_DNA"/>
</dbReference>
<keyword evidence="1" id="KW-0812">Transmembrane</keyword>
<sequence>MIIVYGLFIYSIYEFLKFLFLATLGDIITTIKGNYDSPERDRAIKRDLWTVAKSIIAFIIACILF</sequence>
<organism evidence="2 5">
    <name type="scientific">Dorea formicigenerans</name>
    <dbReference type="NCBI Taxonomy" id="39486"/>
    <lineage>
        <taxon>Bacteria</taxon>
        <taxon>Bacillati</taxon>
        <taxon>Bacillota</taxon>
        <taxon>Clostridia</taxon>
        <taxon>Lachnospirales</taxon>
        <taxon>Lachnospiraceae</taxon>
        <taxon>Dorea</taxon>
    </lineage>
</organism>